<name>A0A5D3BZM8_CUCMM</name>
<dbReference type="EMBL" id="SSTD01014234">
    <property type="protein sequence ID" value="TYK04352.1"/>
    <property type="molecule type" value="Genomic_DNA"/>
</dbReference>
<protein>
    <submittedName>
        <fullName evidence="2">Uncharacterized protein</fullName>
    </submittedName>
</protein>
<evidence type="ECO:0000256" key="1">
    <source>
        <dbReference type="SAM" id="MobiDB-lite"/>
    </source>
</evidence>
<feature type="region of interest" description="Disordered" evidence="1">
    <location>
        <begin position="81"/>
        <end position="102"/>
    </location>
</feature>
<accession>A0A5D3BZM8</accession>
<dbReference type="SUPFAM" id="SSF56219">
    <property type="entry name" value="DNase I-like"/>
    <property type="match status" value="1"/>
</dbReference>
<feature type="compositionally biased region" description="Polar residues" evidence="1">
    <location>
        <begin position="48"/>
        <end position="59"/>
    </location>
</feature>
<proteinExistence type="predicted"/>
<organism evidence="2 3">
    <name type="scientific">Cucumis melo var. makuwa</name>
    <name type="common">Oriental melon</name>
    <dbReference type="NCBI Taxonomy" id="1194695"/>
    <lineage>
        <taxon>Eukaryota</taxon>
        <taxon>Viridiplantae</taxon>
        <taxon>Streptophyta</taxon>
        <taxon>Embryophyta</taxon>
        <taxon>Tracheophyta</taxon>
        <taxon>Spermatophyta</taxon>
        <taxon>Magnoliopsida</taxon>
        <taxon>eudicotyledons</taxon>
        <taxon>Gunneridae</taxon>
        <taxon>Pentapetalae</taxon>
        <taxon>rosids</taxon>
        <taxon>fabids</taxon>
        <taxon>Cucurbitales</taxon>
        <taxon>Cucurbitaceae</taxon>
        <taxon>Benincaseae</taxon>
        <taxon>Cucumis</taxon>
    </lineage>
</organism>
<dbReference type="Gene3D" id="3.60.10.10">
    <property type="entry name" value="Endonuclease/exonuclease/phosphatase"/>
    <property type="match status" value="1"/>
</dbReference>
<feature type="region of interest" description="Disordered" evidence="1">
    <location>
        <begin position="1"/>
        <end position="65"/>
    </location>
</feature>
<gene>
    <name evidence="2" type="ORF">E5676_scaffold675G00170</name>
</gene>
<reference evidence="2 3" key="1">
    <citation type="submission" date="2019-08" db="EMBL/GenBank/DDBJ databases">
        <title>Draft genome sequences of two oriental melons (Cucumis melo L. var makuwa).</title>
        <authorList>
            <person name="Kwon S.-Y."/>
        </authorList>
    </citation>
    <scope>NUCLEOTIDE SEQUENCE [LARGE SCALE GENOMIC DNA]</scope>
    <source>
        <strain evidence="3">cv. Chang Bougi</strain>
        <tissue evidence="2">Leaf</tissue>
    </source>
</reference>
<sequence length="358" mass="39472">MEEWLYKRSSALNRTSRPFGEQSVGPIQVPSSIRPRDHGSTLGVDGGSTKQSGPYSNSIGPLCKGDKPEYNDKRVWLHGSNESVDPLNGGSGKHNGLEPSASSRTKPYWASFIGSASDNSLPYTLPLLLEERDMLIGFYHIVHGIFSGNGPRSNSCNAFGREKCPSTMVKPVHMEEGLVPVRDPGRGSDVNNVNTFGSLTDIGEVNIWDLTLVDSFPPPLQVDDSDIIMQAESSDGGPTWDYSSSGVGRIWVLWKWGCFDFNPRVVDEQFVFDILTNLLSGVRAKVLRVYASNSNIDRRLLWRHVIEITFSWRGPDVIMGDFNSIIEHSEASGGSSIPSEVKEFDHAIREADLVELSV</sequence>
<evidence type="ECO:0000313" key="2">
    <source>
        <dbReference type="EMBL" id="TYK04352.1"/>
    </source>
</evidence>
<dbReference type="AlphaFoldDB" id="A0A5D3BZM8"/>
<comment type="caution">
    <text evidence="2">The sequence shown here is derived from an EMBL/GenBank/DDBJ whole genome shotgun (WGS) entry which is preliminary data.</text>
</comment>
<evidence type="ECO:0000313" key="3">
    <source>
        <dbReference type="Proteomes" id="UP000321947"/>
    </source>
</evidence>
<dbReference type="Proteomes" id="UP000321947">
    <property type="component" value="Unassembled WGS sequence"/>
</dbReference>
<dbReference type="InterPro" id="IPR036691">
    <property type="entry name" value="Endo/exonu/phosph_ase_sf"/>
</dbReference>